<evidence type="ECO:0000313" key="3">
    <source>
        <dbReference type="EMBL" id="KAB6565208.1"/>
    </source>
</evidence>
<protein>
    <submittedName>
        <fullName evidence="3">IS66 family transposase</fullName>
    </submittedName>
</protein>
<organism evidence="3 4">
    <name type="scientific">Phocaeicola vulgatus</name>
    <name type="common">Bacteroides vulgatus</name>
    <dbReference type="NCBI Taxonomy" id="821"/>
    <lineage>
        <taxon>Bacteria</taxon>
        <taxon>Pseudomonadati</taxon>
        <taxon>Bacteroidota</taxon>
        <taxon>Bacteroidia</taxon>
        <taxon>Bacteroidales</taxon>
        <taxon>Bacteroidaceae</taxon>
        <taxon>Phocaeicola</taxon>
    </lineage>
</organism>
<accession>A0A7J5RNL5</accession>
<feature type="coiled-coil region" evidence="1">
    <location>
        <begin position="6"/>
        <end position="47"/>
    </location>
</feature>
<proteinExistence type="predicted"/>
<dbReference type="AlphaFoldDB" id="A0A7J5RNL5"/>
<gene>
    <name evidence="3" type="ORF">GAY76_21700</name>
</gene>
<reference evidence="3 4" key="1">
    <citation type="journal article" date="2019" name="Nat. Med.">
        <title>A library of human gut bacterial isolates paired with longitudinal multiomics data enables mechanistic microbiome research.</title>
        <authorList>
            <person name="Poyet M."/>
            <person name="Groussin M."/>
            <person name="Gibbons S.M."/>
            <person name="Avila-Pacheco J."/>
            <person name="Jiang X."/>
            <person name="Kearney S.M."/>
            <person name="Perrotta A.R."/>
            <person name="Berdy B."/>
            <person name="Zhao S."/>
            <person name="Lieberman T.D."/>
            <person name="Swanson P.K."/>
            <person name="Smith M."/>
            <person name="Roesemann S."/>
            <person name="Alexander J.E."/>
            <person name="Rich S.A."/>
            <person name="Livny J."/>
            <person name="Vlamakis H."/>
            <person name="Clish C."/>
            <person name="Bullock K."/>
            <person name="Deik A."/>
            <person name="Scott J."/>
            <person name="Pierce K.A."/>
            <person name="Xavier R.J."/>
            <person name="Alm E.J."/>
        </authorList>
    </citation>
    <scope>NUCLEOTIDE SEQUENCE [LARGE SCALE GENOMIC DNA]</scope>
    <source>
        <strain evidence="3 4">BIOML-A110</strain>
    </source>
</reference>
<feature type="non-terminal residue" evidence="3">
    <location>
        <position position="213"/>
    </location>
</feature>
<feature type="domain" description="Transposase TnpC homeodomain" evidence="2">
    <location>
        <begin position="58"/>
        <end position="145"/>
    </location>
</feature>
<sequence>MKEPVITLTLEEYEELRKEHECLEKEHAELQRKYEASLQEYSRQVEEISACTAVIADLRWKLADLTRRLWGKSSEKRHLPEDAGQLSICFESPSDVNDPVAEEQKTAGKSVTSENGYNRFRKSFTKKITPHARKPIDPSLPREEIIIPMPEGLSLEGATKLGEEVSEQYAVSPARFYVKRIIRPKYRLADGRIITAPMPVMAHPHSNASESVL</sequence>
<comment type="caution">
    <text evidence="3">The sequence shown here is derived from an EMBL/GenBank/DDBJ whole genome shotgun (WGS) entry which is preliminary data.</text>
</comment>
<keyword evidence="1" id="KW-0175">Coiled coil</keyword>
<evidence type="ECO:0000259" key="2">
    <source>
        <dbReference type="Pfam" id="PF13007"/>
    </source>
</evidence>
<dbReference type="InterPro" id="IPR024463">
    <property type="entry name" value="Transposase_TnpC_homeodom"/>
</dbReference>
<evidence type="ECO:0000256" key="1">
    <source>
        <dbReference type="SAM" id="Coils"/>
    </source>
</evidence>
<name>A0A7J5RNL5_PHOVU</name>
<dbReference type="Proteomes" id="UP000462922">
    <property type="component" value="Unassembled WGS sequence"/>
</dbReference>
<dbReference type="EMBL" id="WDAX01000117">
    <property type="protein sequence ID" value="KAB6565208.1"/>
    <property type="molecule type" value="Genomic_DNA"/>
</dbReference>
<dbReference type="Pfam" id="PF13007">
    <property type="entry name" value="LZ_Tnp_IS66"/>
    <property type="match status" value="1"/>
</dbReference>
<evidence type="ECO:0000313" key="4">
    <source>
        <dbReference type="Proteomes" id="UP000462922"/>
    </source>
</evidence>